<comment type="caution">
    <text evidence="7">The sequence shown here is derived from an EMBL/GenBank/DDBJ whole genome shotgun (WGS) entry which is preliminary data.</text>
</comment>
<keyword evidence="3 7" id="KW-0032">Aminotransferase</keyword>
<evidence type="ECO:0000256" key="3">
    <source>
        <dbReference type="ARBA" id="ARBA00022576"/>
    </source>
</evidence>
<keyword evidence="5" id="KW-0663">Pyridoxal phosphate</keyword>
<sequence>MESSSVFGTAPRVPKDAIFSLTAKYNDDQSSVKVNLGQGTYRDERGRPWVLPSVLEARSKIITSNLDHEYLPILGLSEFRRSACELALGSERFGAIQNRLLEATGLDSAANMVKPPPNLRISWV</sequence>
<evidence type="ECO:0000313" key="8">
    <source>
        <dbReference type="Proteomes" id="UP001345691"/>
    </source>
</evidence>
<dbReference type="InterPro" id="IPR000796">
    <property type="entry name" value="Asp_trans"/>
</dbReference>
<evidence type="ECO:0000256" key="1">
    <source>
        <dbReference type="ARBA" id="ARBA00001933"/>
    </source>
</evidence>
<dbReference type="EMBL" id="JAVRRF010000027">
    <property type="protein sequence ID" value="KAK5053033.1"/>
    <property type="molecule type" value="Genomic_DNA"/>
</dbReference>
<feature type="domain" description="Aminotransferase class I/classII large" evidence="6">
    <location>
        <begin position="33"/>
        <end position="100"/>
    </location>
</feature>
<keyword evidence="4 7" id="KW-0808">Transferase</keyword>
<dbReference type="Proteomes" id="UP001345691">
    <property type="component" value="Unassembled WGS sequence"/>
</dbReference>
<comment type="subunit">
    <text evidence="2">Homodimer.</text>
</comment>
<evidence type="ECO:0000259" key="6">
    <source>
        <dbReference type="Pfam" id="PF00155"/>
    </source>
</evidence>
<reference evidence="7 8" key="1">
    <citation type="submission" date="2023-08" db="EMBL/GenBank/DDBJ databases">
        <title>Black Yeasts Isolated from many extreme environments.</title>
        <authorList>
            <person name="Coleine C."/>
            <person name="Stajich J.E."/>
            <person name="Selbmann L."/>
        </authorList>
    </citation>
    <scope>NUCLEOTIDE SEQUENCE [LARGE SCALE GENOMIC DNA]</scope>
    <source>
        <strain evidence="7 8">CCFEE 6328</strain>
    </source>
</reference>
<protein>
    <submittedName>
        <fullName evidence="7">Aspartate aminotransferase, cytoplasmic</fullName>
        <ecNumber evidence="7">2.6.1.1</ecNumber>
    </submittedName>
</protein>
<accession>A0ABR0J0D9</accession>
<dbReference type="PANTHER" id="PTHR11879:SF55">
    <property type="entry name" value="GLUTAMATE OXALOACETATE TRANSAMINASE 1, ISOFORM B"/>
    <property type="match status" value="1"/>
</dbReference>
<organism evidence="7 8">
    <name type="scientific">Exophiala sideris</name>
    <dbReference type="NCBI Taxonomy" id="1016849"/>
    <lineage>
        <taxon>Eukaryota</taxon>
        <taxon>Fungi</taxon>
        <taxon>Dikarya</taxon>
        <taxon>Ascomycota</taxon>
        <taxon>Pezizomycotina</taxon>
        <taxon>Eurotiomycetes</taxon>
        <taxon>Chaetothyriomycetidae</taxon>
        <taxon>Chaetothyriales</taxon>
        <taxon>Herpotrichiellaceae</taxon>
        <taxon>Exophiala</taxon>
    </lineage>
</organism>
<proteinExistence type="predicted"/>
<dbReference type="SUPFAM" id="SSF53383">
    <property type="entry name" value="PLP-dependent transferases"/>
    <property type="match status" value="1"/>
</dbReference>
<dbReference type="InterPro" id="IPR015422">
    <property type="entry name" value="PyrdxlP-dep_Trfase_small"/>
</dbReference>
<dbReference type="Pfam" id="PF00155">
    <property type="entry name" value="Aminotran_1_2"/>
    <property type="match status" value="1"/>
</dbReference>
<name>A0ABR0J0D9_9EURO</name>
<evidence type="ECO:0000256" key="4">
    <source>
        <dbReference type="ARBA" id="ARBA00022679"/>
    </source>
</evidence>
<comment type="cofactor">
    <cofactor evidence="1">
        <name>pyridoxal 5'-phosphate</name>
        <dbReference type="ChEBI" id="CHEBI:597326"/>
    </cofactor>
</comment>
<dbReference type="EC" id="2.6.1.1" evidence="7"/>
<evidence type="ECO:0000313" key="7">
    <source>
        <dbReference type="EMBL" id="KAK5053033.1"/>
    </source>
</evidence>
<dbReference type="GO" id="GO:0004069">
    <property type="term" value="F:L-aspartate:2-oxoglutarate aminotransferase activity"/>
    <property type="evidence" value="ECO:0007669"/>
    <property type="project" value="UniProtKB-EC"/>
</dbReference>
<gene>
    <name evidence="7" type="primary">AAT2_2</name>
    <name evidence="7" type="ORF">LTR69_009603</name>
</gene>
<dbReference type="PANTHER" id="PTHR11879">
    <property type="entry name" value="ASPARTATE AMINOTRANSFERASE"/>
    <property type="match status" value="1"/>
</dbReference>
<evidence type="ECO:0000256" key="2">
    <source>
        <dbReference type="ARBA" id="ARBA00011738"/>
    </source>
</evidence>
<dbReference type="InterPro" id="IPR004839">
    <property type="entry name" value="Aminotransferase_I/II_large"/>
</dbReference>
<evidence type="ECO:0000256" key="5">
    <source>
        <dbReference type="ARBA" id="ARBA00022898"/>
    </source>
</evidence>
<keyword evidence="8" id="KW-1185">Reference proteome</keyword>
<dbReference type="InterPro" id="IPR015424">
    <property type="entry name" value="PyrdxlP-dep_Trfase"/>
</dbReference>
<dbReference type="Gene3D" id="3.90.1150.10">
    <property type="entry name" value="Aspartate Aminotransferase, domain 1"/>
    <property type="match status" value="1"/>
</dbReference>